<comment type="caution">
    <text evidence="1">The sequence shown here is derived from an EMBL/GenBank/DDBJ whole genome shotgun (WGS) entry which is preliminary data.</text>
</comment>
<reference evidence="1 2" key="1">
    <citation type="submission" date="2020-10" db="EMBL/GenBank/DDBJ databases">
        <authorList>
            <person name="Castelo-Branco R."/>
            <person name="Eusebio N."/>
            <person name="Adriana R."/>
            <person name="Vieira A."/>
            <person name="Brugerolle De Fraissinette N."/>
            <person name="Rezende De Castro R."/>
            <person name="Schneider M.P."/>
            <person name="Vasconcelos V."/>
            <person name="Leao P.N."/>
        </authorList>
    </citation>
    <scope>NUCLEOTIDE SEQUENCE [LARGE SCALE GENOMIC DNA]</scope>
    <source>
        <strain evidence="1 2">LEGE 06226</strain>
    </source>
</reference>
<dbReference type="InterPro" id="IPR029044">
    <property type="entry name" value="Nucleotide-diphossugar_trans"/>
</dbReference>
<proteinExistence type="predicted"/>
<accession>A0ABR9UAL3</accession>
<name>A0ABR9UAL3_9CYAN</name>
<evidence type="ECO:0000313" key="2">
    <source>
        <dbReference type="Proteomes" id="UP000640725"/>
    </source>
</evidence>
<dbReference type="SUPFAM" id="SSF53448">
    <property type="entry name" value="Nucleotide-diphospho-sugar transferases"/>
    <property type="match status" value="1"/>
</dbReference>
<dbReference type="Proteomes" id="UP000640725">
    <property type="component" value="Unassembled WGS sequence"/>
</dbReference>
<gene>
    <name evidence="1" type="ORF">IQ236_09555</name>
</gene>
<evidence type="ECO:0000313" key="1">
    <source>
        <dbReference type="EMBL" id="MBE9143472.1"/>
    </source>
</evidence>
<sequence length="334" mass="38964">MNKPMLSIIVPMRGGVPEVWLRELLKVEGSVEFILVYPPGVSTLSINDSRLLIITNPLKGELIQRITALLNATGTYVLSINCDEYLHPNIVKITEEYFERFPDSYYFRLQQAGFAFGDPAITQEWKPLPKIEDVKVRITRKHNQEPKKDEPNYSEAEIKSMMRDIPIAPLDNKFDFLVLLRGRRDHHGAHHENFDKKVWKNQIVQEALKDVVTTFQLLGPLKYIPFWTADRLLGLYIQAKFFEKGKIMGHWLPIPEQLRTEGNPPEYAMNNRRYGLAEVLLLKHYPNYGYFWNLVLSKNTLFSLFLPVDTIKIFANFIIKLRNRVLPVLKREQI</sequence>
<protein>
    <submittedName>
        <fullName evidence="1">Transposase</fullName>
    </submittedName>
</protein>
<keyword evidence="2" id="KW-1185">Reference proteome</keyword>
<organism evidence="1 2">
    <name type="scientific">Planktothrix mougeotii LEGE 06226</name>
    <dbReference type="NCBI Taxonomy" id="1828728"/>
    <lineage>
        <taxon>Bacteria</taxon>
        <taxon>Bacillati</taxon>
        <taxon>Cyanobacteriota</taxon>
        <taxon>Cyanophyceae</taxon>
        <taxon>Oscillatoriophycideae</taxon>
        <taxon>Oscillatoriales</taxon>
        <taxon>Microcoleaceae</taxon>
        <taxon>Planktothrix</taxon>
    </lineage>
</organism>
<dbReference type="EMBL" id="JADEWU010000016">
    <property type="protein sequence ID" value="MBE9143472.1"/>
    <property type="molecule type" value="Genomic_DNA"/>
</dbReference>
<dbReference type="RefSeq" id="WP_193869048.1">
    <property type="nucleotide sequence ID" value="NZ_JADEWU010000016.1"/>
</dbReference>